<dbReference type="InterPro" id="IPR036291">
    <property type="entry name" value="NAD(P)-bd_dom_sf"/>
</dbReference>
<dbReference type="AlphaFoldDB" id="A0A934SMU3"/>
<dbReference type="SUPFAM" id="SSF51735">
    <property type="entry name" value="NAD(P)-binding Rossmann-fold domains"/>
    <property type="match status" value="1"/>
</dbReference>
<evidence type="ECO:0000256" key="1">
    <source>
        <dbReference type="SAM" id="MobiDB-lite"/>
    </source>
</evidence>
<feature type="region of interest" description="Disordered" evidence="1">
    <location>
        <begin position="124"/>
        <end position="145"/>
    </location>
</feature>
<protein>
    <submittedName>
        <fullName evidence="3">SDR family oxidoreductase</fullName>
    </submittedName>
</protein>
<dbReference type="InterPro" id="IPR001509">
    <property type="entry name" value="Epimerase_deHydtase"/>
</dbReference>
<dbReference type="InterPro" id="IPR050177">
    <property type="entry name" value="Lipid_A_modif_metabolic_enz"/>
</dbReference>
<dbReference type="Pfam" id="PF01370">
    <property type="entry name" value="Epimerase"/>
    <property type="match status" value="1"/>
</dbReference>
<dbReference type="PANTHER" id="PTHR43245">
    <property type="entry name" value="BIFUNCTIONAL POLYMYXIN RESISTANCE PROTEIN ARNA"/>
    <property type="match status" value="1"/>
</dbReference>
<accession>A0A934SMU3</accession>
<dbReference type="CDD" id="cd05232">
    <property type="entry name" value="UDP_G4E_4_SDR_e"/>
    <property type="match status" value="1"/>
</dbReference>
<reference evidence="3" key="1">
    <citation type="submission" date="2021-01" db="EMBL/GenBank/DDBJ databases">
        <title>Genome sequence of strain Noviherbaspirillum sp. DKR-6.</title>
        <authorList>
            <person name="Chaudhary D.K."/>
        </authorList>
    </citation>
    <scope>NUCLEOTIDE SEQUENCE</scope>
    <source>
        <strain evidence="3">DKR-6</strain>
    </source>
</reference>
<dbReference type="Gene3D" id="3.40.50.720">
    <property type="entry name" value="NAD(P)-binding Rossmann-like Domain"/>
    <property type="match status" value="1"/>
</dbReference>
<proteinExistence type="predicted"/>
<dbReference type="Proteomes" id="UP000622890">
    <property type="component" value="Unassembled WGS sequence"/>
</dbReference>
<evidence type="ECO:0000313" key="3">
    <source>
        <dbReference type="EMBL" id="MBK4733365.1"/>
    </source>
</evidence>
<evidence type="ECO:0000313" key="4">
    <source>
        <dbReference type="Proteomes" id="UP000622890"/>
    </source>
</evidence>
<feature type="domain" description="NAD-dependent epimerase/dehydratase" evidence="2">
    <location>
        <begin position="11"/>
        <end position="227"/>
    </location>
</feature>
<gene>
    <name evidence="3" type="ORF">JJB74_01855</name>
</gene>
<dbReference type="PANTHER" id="PTHR43245:SF58">
    <property type="entry name" value="BLL5923 PROTEIN"/>
    <property type="match status" value="1"/>
</dbReference>
<comment type="caution">
    <text evidence="3">The sequence shown here is derived from an EMBL/GenBank/DDBJ whole genome shotgun (WGS) entry which is preliminary data.</text>
</comment>
<dbReference type="RefSeq" id="WP_200590117.1">
    <property type="nucleotide sequence ID" value="NZ_JAEPBG010000001.1"/>
</dbReference>
<organism evidence="3 4">
    <name type="scientific">Noviherbaspirillum pedocola</name>
    <dbReference type="NCBI Taxonomy" id="2801341"/>
    <lineage>
        <taxon>Bacteria</taxon>
        <taxon>Pseudomonadati</taxon>
        <taxon>Pseudomonadota</taxon>
        <taxon>Betaproteobacteria</taxon>
        <taxon>Burkholderiales</taxon>
        <taxon>Oxalobacteraceae</taxon>
        <taxon>Noviherbaspirillum</taxon>
    </lineage>
</organism>
<dbReference type="EMBL" id="JAEPBG010000001">
    <property type="protein sequence ID" value="MBK4733365.1"/>
    <property type="molecule type" value="Genomic_DNA"/>
</dbReference>
<keyword evidence="4" id="KW-1185">Reference proteome</keyword>
<name>A0A934SMU3_9BURK</name>
<evidence type="ECO:0000259" key="2">
    <source>
        <dbReference type="Pfam" id="PF01370"/>
    </source>
</evidence>
<sequence length="323" mass="34510">MERRWLELGKVLVTGANGFVGSALCAGLEARGMRYVAAVRRRIGAEQFEAGDIAGPVDWAPALAGCDTVIHLAARVHMMRDASSDPLAAYRAVNADATLALARQAAQQGVRRFVFLSSVKVNGERSPAGRPFSAQDRPAPQDPYGMSKLEAEQRLSEWAPRAGLELVIVRPPLVYGPGVRANFLRLLELVRSGVPLPLGAVRNQRSMVGIDNLVDFLLLCAEHPDAAHATWMVSDNHDVSIAELIGAIAAAMGKPARLLRVPPALLSAAAALVGKRPAAGRLLDTLQVDVTPALQRLGWRPPVAFQDGIAKTVAHFLQAGEAR</sequence>